<organism evidence="1 3">
    <name type="scientific">Mucilaginibacter rubeus</name>
    <dbReference type="NCBI Taxonomy" id="2027860"/>
    <lineage>
        <taxon>Bacteria</taxon>
        <taxon>Pseudomonadati</taxon>
        <taxon>Bacteroidota</taxon>
        <taxon>Sphingobacteriia</taxon>
        <taxon>Sphingobacteriales</taxon>
        <taxon>Sphingobacteriaceae</taxon>
        <taxon>Mucilaginibacter</taxon>
    </lineage>
</organism>
<dbReference type="Proteomes" id="UP000663940">
    <property type="component" value="Chromosome"/>
</dbReference>
<proteinExistence type="predicted"/>
<gene>
    <name evidence="1" type="ORF">DIU31_031670</name>
    <name evidence="2" type="ORF">J3L21_29350</name>
</gene>
<evidence type="ECO:0000313" key="1">
    <source>
        <dbReference type="EMBL" id="QEM08454.1"/>
    </source>
</evidence>
<name>A0AAE6JLV2_9SPHI</name>
<evidence type="ECO:0000313" key="4">
    <source>
        <dbReference type="Proteomes" id="UP000663940"/>
    </source>
</evidence>
<evidence type="ECO:0000313" key="2">
    <source>
        <dbReference type="EMBL" id="QTE53765.1"/>
    </source>
</evidence>
<reference evidence="2 4" key="2">
    <citation type="submission" date="2021-03" db="EMBL/GenBank/DDBJ databases">
        <title>Mucilaginibacter strains isolated from gold and copper mining confer multi heavy-metal resistance.</title>
        <authorList>
            <person name="Li Y."/>
        </authorList>
    </citation>
    <scope>NUCLEOTIDE SEQUENCE [LARGE SCALE GENOMIC DNA]</scope>
    <source>
        <strain evidence="2 4">P2-4</strain>
    </source>
</reference>
<dbReference type="EMBL" id="CP071880">
    <property type="protein sequence ID" value="QTE53765.1"/>
    <property type="molecule type" value="Genomic_DNA"/>
</dbReference>
<dbReference type="Proteomes" id="UP000250557">
    <property type="component" value="Chromosome"/>
</dbReference>
<accession>A0AAE6JLV2</accession>
<keyword evidence="4" id="KW-1185">Reference proteome</keyword>
<sequence>MENLLSAHQLRTIVRQAAELGAIIALIRTGKLPPYLKKREAYRRYGRRYIEQLLASGELSIRSDGNNSAAWRIDRIEIEAIVRGLEIWRQL</sequence>
<dbReference type="AlphaFoldDB" id="A0AAE6JLV2"/>
<dbReference type="EMBL" id="CP043451">
    <property type="protein sequence ID" value="QEM08454.1"/>
    <property type="molecule type" value="Genomic_DNA"/>
</dbReference>
<protein>
    <submittedName>
        <fullName evidence="1">Uncharacterized protein</fullName>
    </submittedName>
</protein>
<evidence type="ECO:0000313" key="3">
    <source>
        <dbReference type="Proteomes" id="UP000250557"/>
    </source>
</evidence>
<reference evidence="1 3" key="1">
    <citation type="submission" date="2019-08" db="EMBL/GenBank/DDBJ databases">
        <title>Comparative genome analysis confer to the adaptation heavy metal polluted environment.</title>
        <authorList>
            <person name="Li Y."/>
        </authorList>
    </citation>
    <scope>NUCLEOTIDE SEQUENCE [LARGE SCALE GENOMIC DNA]</scope>
    <source>
        <strain evidence="1 3">P2</strain>
    </source>
</reference>